<reference evidence="2" key="1">
    <citation type="journal article" date="2022" name="Mol. Ecol. Resour.">
        <title>The genomes of chicory, endive, great burdock and yacon provide insights into Asteraceae palaeo-polyploidization history and plant inulin production.</title>
        <authorList>
            <person name="Fan W."/>
            <person name="Wang S."/>
            <person name="Wang H."/>
            <person name="Wang A."/>
            <person name="Jiang F."/>
            <person name="Liu H."/>
            <person name="Zhao H."/>
            <person name="Xu D."/>
            <person name="Zhang Y."/>
        </authorList>
    </citation>
    <scope>NUCLEOTIDE SEQUENCE [LARGE SCALE GENOMIC DNA]</scope>
    <source>
        <strain evidence="2">cv. Punajuju</strain>
    </source>
</reference>
<proteinExistence type="predicted"/>
<name>A0ACB8ZQN7_CICIN</name>
<dbReference type="Proteomes" id="UP001055811">
    <property type="component" value="Linkage Group LG08"/>
</dbReference>
<dbReference type="EMBL" id="CM042016">
    <property type="protein sequence ID" value="KAI3699882.1"/>
    <property type="molecule type" value="Genomic_DNA"/>
</dbReference>
<reference evidence="1 2" key="2">
    <citation type="journal article" date="2022" name="Mol. Ecol. Resour.">
        <title>The genomes of chicory, endive, great burdock and yacon provide insights into Asteraceae paleo-polyploidization history and plant inulin production.</title>
        <authorList>
            <person name="Fan W."/>
            <person name="Wang S."/>
            <person name="Wang H."/>
            <person name="Wang A."/>
            <person name="Jiang F."/>
            <person name="Liu H."/>
            <person name="Zhao H."/>
            <person name="Xu D."/>
            <person name="Zhang Y."/>
        </authorList>
    </citation>
    <scope>NUCLEOTIDE SEQUENCE [LARGE SCALE GENOMIC DNA]</scope>
    <source>
        <strain evidence="2">cv. Punajuju</strain>
        <tissue evidence="1">Leaves</tissue>
    </source>
</reference>
<organism evidence="1 2">
    <name type="scientific">Cichorium intybus</name>
    <name type="common">Chicory</name>
    <dbReference type="NCBI Taxonomy" id="13427"/>
    <lineage>
        <taxon>Eukaryota</taxon>
        <taxon>Viridiplantae</taxon>
        <taxon>Streptophyta</taxon>
        <taxon>Embryophyta</taxon>
        <taxon>Tracheophyta</taxon>
        <taxon>Spermatophyta</taxon>
        <taxon>Magnoliopsida</taxon>
        <taxon>eudicotyledons</taxon>
        <taxon>Gunneridae</taxon>
        <taxon>Pentapetalae</taxon>
        <taxon>asterids</taxon>
        <taxon>campanulids</taxon>
        <taxon>Asterales</taxon>
        <taxon>Asteraceae</taxon>
        <taxon>Cichorioideae</taxon>
        <taxon>Cichorieae</taxon>
        <taxon>Cichoriinae</taxon>
        <taxon>Cichorium</taxon>
    </lineage>
</organism>
<sequence>MECSRSLRTKSPPLLHVICITWPIARSERGSHRRFRRRRQSTATIYQESVKRGSHLQTRKKRKEASLSSSPKKLPFSAVRSYTLLVRSPREVSAPPSCCLSRVSSIPFFQLRQLQIQ</sequence>
<accession>A0ACB8ZQN7</accession>
<gene>
    <name evidence="1" type="ORF">L2E82_44489</name>
</gene>
<keyword evidence="2" id="KW-1185">Reference proteome</keyword>
<comment type="caution">
    <text evidence="1">The sequence shown here is derived from an EMBL/GenBank/DDBJ whole genome shotgun (WGS) entry which is preliminary data.</text>
</comment>
<evidence type="ECO:0000313" key="1">
    <source>
        <dbReference type="EMBL" id="KAI3699882.1"/>
    </source>
</evidence>
<evidence type="ECO:0000313" key="2">
    <source>
        <dbReference type="Proteomes" id="UP001055811"/>
    </source>
</evidence>
<protein>
    <submittedName>
        <fullName evidence="1">Uncharacterized protein</fullName>
    </submittedName>
</protein>